<dbReference type="Pfam" id="PF13577">
    <property type="entry name" value="SnoaL_4"/>
    <property type="match status" value="1"/>
</dbReference>
<evidence type="ECO:0000259" key="1">
    <source>
        <dbReference type="Pfam" id="PF13577"/>
    </source>
</evidence>
<dbReference type="RefSeq" id="WP_151537881.1">
    <property type="nucleotide sequence ID" value="NZ_WBMR01000001.1"/>
</dbReference>
<keyword evidence="3" id="KW-1185">Reference proteome</keyword>
<dbReference type="Gene3D" id="3.10.450.50">
    <property type="match status" value="1"/>
</dbReference>
<dbReference type="InterPro" id="IPR032710">
    <property type="entry name" value="NTF2-like_dom_sf"/>
</dbReference>
<dbReference type="SUPFAM" id="SSF54427">
    <property type="entry name" value="NTF2-like"/>
    <property type="match status" value="1"/>
</dbReference>
<feature type="domain" description="SnoaL-like" evidence="1">
    <location>
        <begin position="20"/>
        <end position="156"/>
    </location>
</feature>
<evidence type="ECO:0000313" key="2">
    <source>
        <dbReference type="EMBL" id="KAB2390457.1"/>
    </source>
</evidence>
<organism evidence="2 3">
    <name type="scientific">Actinomadura montaniterrae</name>
    <dbReference type="NCBI Taxonomy" id="1803903"/>
    <lineage>
        <taxon>Bacteria</taxon>
        <taxon>Bacillati</taxon>
        <taxon>Actinomycetota</taxon>
        <taxon>Actinomycetes</taxon>
        <taxon>Streptosporangiales</taxon>
        <taxon>Thermomonosporaceae</taxon>
        <taxon>Actinomadura</taxon>
    </lineage>
</organism>
<dbReference type="EMBL" id="WBMR01000001">
    <property type="protein sequence ID" value="KAB2390457.1"/>
    <property type="molecule type" value="Genomic_DNA"/>
</dbReference>
<reference evidence="2 3" key="1">
    <citation type="submission" date="2019-09" db="EMBL/GenBank/DDBJ databases">
        <title>Actinomadura physcomitrii sp. nov., a novel actinomycete isolated from moss [Physcomitrium sphaericum (Ludw) Fuernr].</title>
        <authorList>
            <person name="Liu C."/>
            <person name="Zhuang X."/>
        </authorList>
    </citation>
    <scope>NUCLEOTIDE SEQUENCE [LARGE SCALE GENOMIC DNA]</scope>
    <source>
        <strain evidence="2 3">CYP1-1B</strain>
    </source>
</reference>
<comment type="caution">
    <text evidence="2">The sequence shown here is derived from an EMBL/GenBank/DDBJ whole genome shotgun (WGS) entry which is preliminary data.</text>
</comment>
<dbReference type="AlphaFoldDB" id="A0A6L3WEN9"/>
<gene>
    <name evidence="2" type="ORF">F9B16_01085</name>
</gene>
<dbReference type="Proteomes" id="UP000483004">
    <property type="component" value="Unassembled WGS sequence"/>
</dbReference>
<dbReference type="InterPro" id="IPR037401">
    <property type="entry name" value="SnoaL-like"/>
</dbReference>
<sequence length="175" mass="19579">MSTPTTPTGDDRSVEERLRYLTDRIEIQDLVTRYGLGQDLHQDGDNDVLAEWDQVFAPGATVDYSVTGAPLDGVTYKDLAHAMRGPGGSMSGIEHWQHFEGVPTVHIDGDTATARTPHIHTHQGHSGQAGWNLIQTGFFVDRLERRPEGWLIVHRRLEILWMDTFPTIDHTTDPG</sequence>
<name>A0A6L3WEN9_9ACTN</name>
<dbReference type="OrthoDB" id="7605094at2"/>
<evidence type="ECO:0000313" key="3">
    <source>
        <dbReference type="Proteomes" id="UP000483004"/>
    </source>
</evidence>
<accession>A0A6L3WEN9</accession>
<proteinExistence type="predicted"/>
<protein>
    <submittedName>
        <fullName evidence="2">Nuclear transport factor 2 family protein</fullName>
    </submittedName>
</protein>